<evidence type="ECO:0000256" key="2">
    <source>
        <dbReference type="SAM" id="Phobius"/>
    </source>
</evidence>
<comment type="caution">
    <text evidence="3">The sequence shown here is derived from an EMBL/GenBank/DDBJ whole genome shotgun (WGS) entry which is preliminary data.</text>
</comment>
<keyword evidence="4" id="KW-1185">Reference proteome</keyword>
<feature type="region of interest" description="Disordered" evidence="1">
    <location>
        <begin position="215"/>
        <end position="279"/>
    </location>
</feature>
<evidence type="ECO:0000313" key="4">
    <source>
        <dbReference type="Proteomes" id="UP000245119"/>
    </source>
</evidence>
<dbReference type="EMBL" id="PZQS01000009">
    <property type="protein sequence ID" value="PVD25208.1"/>
    <property type="molecule type" value="Genomic_DNA"/>
</dbReference>
<keyword evidence="2" id="KW-0472">Membrane</keyword>
<protein>
    <submittedName>
        <fullName evidence="3">Uncharacterized protein</fullName>
    </submittedName>
</protein>
<feature type="transmembrane region" description="Helical" evidence="2">
    <location>
        <begin position="6"/>
        <end position="27"/>
    </location>
</feature>
<feature type="compositionally biased region" description="Basic and acidic residues" evidence="1">
    <location>
        <begin position="222"/>
        <end position="279"/>
    </location>
</feature>
<accession>A0A2T7NVK6</accession>
<sequence>MSSPFFYQITEVELILVLLLLVVLRLIPQFRLALCHMSYVTKTVSAVSSLTLTGTPSHRSPDTKSPILSNFNTTTTSFHWRRSSGVVVVLPVVGDMVFTFVGQPVSRQDLQSNTQHTDRMEQLQAGHGGCRYLSLCPRLDVTKTVSALSSLVRALSFTLTLTGTPSDRSPDTKPEWSLILSDSNTTNTSLHWRRTAGVVALPVVVSMVVVVPETSSVGNRHQSVDNRHQSVDNRHQSVDNRHQSVDNRHQSVDNRHQSVDNRHQSVDNRHQSVDNRHQSVDNRHQCVDNRHQSVDNRHQITQPLTCRTRNTLQAPYAICRMNGMKWCSCDIMLIILFSRNKLPSNISLTTNYTFLVADFNFLATDDRSSLQMTDTAVCD</sequence>
<keyword evidence="2" id="KW-0812">Transmembrane</keyword>
<organism evidence="3 4">
    <name type="scientific">Pomacea canaliculata</name>
    <name type="common">Golden apple snail</name>
    <dbReference type="NCBI Taxonomy" id="400727"/>
    <lineage>
        <taxon>Eukaryota</taxon>
        <taxon>Metazoa</taxon>
        <taxon>Spiralia</taxon>
        <taxon>Lophotrochozoa</taxon>
        <taxon>Mollusca</taxon>
        <taxon>Gastropoda</taxon>
        <taxon>Caenogastropoda</taxon>
        <taxon>Architaenioglossa</taxon>
        <taxon>Ampullarioidea</taxon>
        <taxon>Ampullariidae</taxon>
        <taxon>Pomacea</taxon>
    </lineage>
</organism>
<name>A0A2T7NVK6_POMCA</name>
<dbReference type="SUPFAM" id="SSF57997">
    <property type="entry name" value="Tropomyosin"/>
    <property type="match status" value="1"/>
</dbReference>
<dbReference type="Proteomes" id="UP000245119">
    <property type="component" value="Linkage Group LG9"/>
</dbReference>
<reference evidence="3 4" key="1">
    <citation type="submission" date="2018-04" db="EMBL/GenBank/DDBJ databases">
        <title>The genome of golden apple snail Pomacea canaliculata provides insight into stress tolerance and invasive adaptation.</title>
        <authorList>
            <person name="Liu C."/>
            <person name="Liu B."/>
            <person name="Ren Y."/>
            <person name="Zhang Y."/>
            <person name="Wang H."/>
            <person name="Li S."/>
            <person name="Jiang F."/>
            <person name="Yin L."/>
            <person name="Zhang G."/>
            <person name="Qian W."/>
            <person name="Fan W."/>
        </authorList>
    </citation>
    <scope>NUCLEOTIDE SEQUENCE [LARGE SCALE GENOMIC DNA]</scope>
    <source>
        <strain evidence="3">SZHN2017</strain>
        <tissue evidence="3">Muscle</tissue>
    </source>
</reference>
<evidence type="ECO:0000256" key="1">
    <source>
        <dbReference type="SAM" id="MobiDB-lite"/>
    </source>
</evidence>
<evidence type="ECO:0000313" key="3">
    <source>
        <dbReference type="EMBL" id="PVD25208.1"/>
    </source>
</evidence>
<dbReference type="AlphaFoldDB" id="A0A2T7NVK6"/>
<keyword evidence="2" id="KW-1133">Transmembrane helix</keyword>
<proteinExistence type="predicted"/>
<gene>
    <name evidence="3" type="ORF">C0Q70_15706</name>
</gene>